<dbReference type="EMBL" id="LT605205">
    <property type="protein sequence ID" value="SCD21459.1"/>
    <property type="molecule type" value="Genomic_DNA"/>
</dbReference>
<reference evidence="2 3" key="1">
    <citation type="submission" date="2016-08" db="EMBL/GenBank/DDBJ databases">
        <authorList>
            <person name="Seilhamer J.J."/>
        </authorList>
    </citation>
    <scope>NUCLEOTIDE SEQUENCE [LARGE SCALE GENOMIC DNA]</scope>
    <source>
        <strain evidence="2">M3/6</strain>
    </source>
</reference>
<gene>
    <name evidence="2" type="ORF">PSM36_2663</name>
</gene>
<dbReference type="STRING" id="1642647.PSM36_2663"/>
<protein>
    <submittedName>
        <fullName evidence="2">Putative membrane protein</fullName>
    </submittedName>
</protein>
<dbReference type="RefSeq" id="WP_083711057.1">
    <property type="nucleotide sequence ID" value="NZ_LT605205.1"/>
</dbReference>
<accession>A0A1R3T5U7</accession>
<dbReference type="Proteomes" id="UP000187464">
    <property type="component" value="Chromosome I"/>
</dbReference>
<feature type="transmembrane region" description="Helical" evidence="1">
    <location>
        <begin position="15"/>
        <end position="38"/>
    </location>
</feature>
<keyword evidence="1" id="KW-1133">Transmembrane helix</keyword>
<name>A0A1R3T5U7_9BACT</name>
<evidence type="ECO:0000256" key="1">
    <source>
        <dbReference type="SAM" id="Phobius"/>
    </source>
</evidence>
<dbReference type="AlphaFoldDB" id="A0A1R3T5U7"/>
<evidence type="ECO:0000313" key="2">
    <source>
        <dbReference type="EMBL" id="SCD21459.1"/>
    </source>
</evidence>
<proteinExistence type="predicted"/>
<keyword evidence="1" id="KW-0812">Transmembrane</keyword>
<dbReference type="KEGG" id="psac:PSM36_2663"/>
<sequence length="151" mass="17526">MDDLRPAKKRMRKGLLWFLGILILALGIFIYVRFYYVFGTGVKSGELNYLVYKGVVFKTYEGKLIQSGFRADKPGGLQSNQFDFSVVDKKIAEQLMISSGKNVQLHYKEYFGTLPWRGYTKFIVDSIIMIEEKPIRKDLEEDLTPYILESM</sequence>
<evidence type="ECO:0000313" key="3">
    <source>
        <dbReference type="Proteomes" id="UP000187464"/>
    </source>
</evidence>
<keyword evidence="3" id="KW-1185">Reference proteome</keyword>
<keyword evidence="1" id="KW-0472">Membrane</keyword>
<organism evidence="2 3">
    <name type="scientific">Proteiniphilum saccharofermentans</name>
    <dbReference type="NCBI Taxonomy" id="1642647"/>
    <lineage>
        <taxon>Bacteria</taxon>
        <taxon>Pseudomonadati</taxon>
        <taxon>Bacteroidota</taxon>
        <taxon>Bacteroidia</taxon>
        <taxon>Bacteroidales</taxon>
        <taxon>Dysgonomonadaceae</taxon>
        <taxon>Proteiniphilum</taxon>
    </lineage>
</organism>